<dbReference type="InterPro" id="IPR013689">
    <property type="entry name" value="RNA_helicase_ATP-dep_HrpB_C"/>
</dbReference>
<feature type="domain" description="Helicase ATP-binding" evidence="6">
    <location>
        <begin position="14"/>
        <end position="177"/>
    </location>
</feature>
<name>A0A844P4L5_ALIFS</name>
<feature type="domain" description="Helicase C-terminal" evidence="7">
    <location>
        <begin position="203"/>
        <end position="367"/>
    </location>
</feature>
<proteinExistence type="predicted"/>
<dbReference type="PIRSF" id="PIRSF005496">
    <property type="entry name" value="ATP_hel_hrpB"/>
    <property type="match status" value="1"/>
</dbReference>
<feature type="compositionally biased region" description="Polar residues" evidence="5">
    <location>
        <begin position="810"/>
        <end position="825"/>
    </location>
</feature>
<evidence type="ECO:0000256" key="1">
    <source>
        <dbReference type="ARBA" id="ARBA00022741"/>
    </source>
</evidence>
<dbReference type="InterPro" id="IPR027417">
    <property type="entry name" value="P-loop_NTPase"/>
</dbReference>
<accession>A0A844P4L5</accession>
<dbReference type="Pfam" id="PF08482">
    <property type="entry name" value="HrpB_C"/>
    <property type="match status" value="1"/>
</dbReference>
<dbReference type="NCBIfam" id="NF008662">
    <property type="entry name" value="PRK11664.1"/>
    <property type="match status" value="1"/>
</dbReference>
<dbReference type="PROSITE" id="PS51192">
    <property type="entry name" value="HELICASE_ATP_BIND_1"/>
    <property type="match status" value="1"/>
</dbReference>
<dbReference type="GO" id="GO:0003676">
    <property type="term" value="F:nucleic acid binding"/>
    <property type="evidence" value="ECO:0007669"/>
    <property type="project" value="InterPro"/>
</dbReference>
<dbReference type="Pfam" id="PF00271">
    <property type="entry name" value="Helicase_C"/>
    <property type="match status" value="1"/>
</dbReference>
<keyword evidence="3 8" id="KW-0347">Helicase</keyword>
<dbReference type="InterPro" id="IPR001650">
    <property type="entry name" value="Helicase_C-like"/>
</dbReference>
<protein>
    <submittedName>
        <fullName evidence="8">ATP-dependent helicase HrpB</fullName>
        <ecNumber evidence="8">3.6.4.13</ecNumber>
    </submittedName>
</protein>
<dbReference type="CDD" id="cd17990">
    <property type="entry name" value="DEXHc_HrpB"/>
    <property type="match status" value="1"/>
</dbReference>
<gene>
    <name evidence="8" type="primary">hrpB</name>
    <name evidence="8" type="ORF">GNP88_13800</name>
</gene>
<evidence type="ECO:0000259" key="7">
    <source>
        <dbReference type="PROSITE" id="PS51194"/>
    </source>
</evidence>
<evidence type="ECO:0000256" key="3">
    <source>
        <dbReference type="ARBA" id="ARBA00022806"/>
    </source>
</evidence>
<reference evidence="8 9" key="1">
    <citation type="submission" date="2019-11" db="EMBL/GenBank/DDBJ databases">
        <title>Using colonization assays and comparative genomics to discover symbiosis behaviors and factors in Vibrio fischeri.</title>
        <authorList>
            <person name="Bongrand C."/>
            <person name="Moriano-Gutierrez S."/>
            <person name="Arevalo P."/>
            <person name="Mcfall-Ngai M."/>
            <person name="Visick K."/>
            <person name="Polz M.F."/>
            <person name="Ruby E.G."/>
        </authorList>
    </citation>
    <scope>NUCLEOTIDE SEQUENCE [LARGE SCALE GENOMIC DNA]</scope>
    <source>
        <strain evidence="9">emors.4.1</strain>
    </source>
</reference>
<dbReference type="InterPro" id="IPR010225">
    <property type="entry name" value="HrpB"/>
</dbReference>
<dbReference type="FunFam" id="3.40.50.300:FF:002125">
    <property type="entry name" value="ATP-dependent helicase HrpB"/>
    <property type="match status" value="1"/>
</dbReference>
<organism evidence="8 9">
    <name type="scientific">Aliivibrio fischeri</name>
    <name type="common">Vibrio fischeri</name>
    <dbReference type="NCBI Taxonomy" id="668"/>
    <lineage>
        <taxon>Bacteria</taxon>
        <taxon>Pseudomonadati</taxon>
        <taxon>Pseudomonadota</taxon>
        <taxon>Gammaproteobacteria</taxon>
        <taxon>Vibrionales</taxon>
        <taxon>Vibrionaceae</taxon>
        <taxon>Aliivibrio</taxon>
    </lineage>
</organism>
<dbReference type="InterPro" id="IPR011545">
    <property type="entry name" value="DEAD/DEAH_box_helicase_dom"/>
</dbReference>
<evidence type="ECO:0000313" key="9">
    <source>
        <dbReference type="Proteomes" id="UP000448038"/>
    </source>
</evidence>
<dbReference type="Gene3D" id="1.20.120.1080">
    <property type="match status" value="1"/>
</dbReference>
<dbReference type="NCBIfam" id="TIGR01970">
    <property type="entry name" value="DEAH_box_HrpB"/>
    <property type="match status" value="1"/>
</dbReference>
<dbReference type="Proteomes" id="UP000448038">
    <property type="component" value="Unassembled WGS sequence"/>
</dbReference>
<dbReference type="Gene3D" id="3.40.50.300">
    <property type="entry name" value="P-loop containing nucleotide triphosphate hydrolases"/>
    <property type="match status" value="2"/>
</dbReference>
<dbReference type="PANTHER" id="PTHR43519:SF1">
    <property type="entry name" value="ATP-DEPENDENT RNA HELICASE HRPB"/>
    <property type="match status" value="1"/>
</dbReference>
<evidence type="ECO:0000259" key="6">
    <source>
        <dbReference type="PROSITE" id="PS51192"/>
    </source>
</evidence>
<dbReference type="InterPro" id="IPR014001">
    <property type="entry name" value="Helicase_ATP-bd"/>
</dbReference>
<sequence length="825" mass="92221">MSQLPIETVIPSLIEKLKHHSQLILKASTGAGKSTFLPLTLLRENLIDGKIIMLEPRRLAARNIANYLASQLGEKVGEQVGFRVRGEAKVSSRTRLEIVTEGIMTRMIQSDPELSGVGLLIFDEYHERSIHADTSLAFALEVQDALREDLKLLVMSATLDQAALQKLLPNAAYLESDGRLFPVETRYQPLKANQKLLDATENAIRQTLINETGSILVFLSGVGEIKQLEERLSDLSSEVILAPLYGQLEIRKQQQALMPAPIGQRKVVLATNIAETSLTIEGVRVVIDSGYENKASFDAKTGITKLEKKCIAQSASEQRKGRAGRLESGICIRLYSESQFKQQALVPTPEIESSDLSSLIVELAKWGVTQPSDLQWLTLPPNSNVQQAKELLKQLGQLDTQGQLTVFGEQSQHLGMDPRLSMILLRAKEMSLAHLNTALFLLPIIEEPAKSIKSKDVSYHLSLLLDGKYPKSNYYHQRAHRLAKMLLVNEDKELASPNYVGEVLVNGFPDRLAMSKGDSGQFQLSNGHGVQVDELENLAQSDYLVVVDLLKGVNNRSQVLLGASLTLSSLLDSCSDLLSEVEYVDWDEKNGRMLAEQRTQLGALVIKRQLIKSPDESKISEALLRMVQRQGLSSLNWSDTVEAFHSRLLCASIWLPELGLPLLDETHLLNDVDKWLQPFMNHIKSDKQLKTLNIMEALEAYVGWNNMQLINEYLPNHYVLPTGTKAKIQYQLQSEPKISVRMQEVYGEAETPLLAKGTKKLMMELLSPAQRPLQTTSDLAGFWQGSYKEVQKEMKGRYPKHIWPDDPATHQATKKQNVTLTNIHN</sequence>
<dbReference type="InterPro" id="IPR049614">
    <property type="entry name" value="HrpB_DEXH"/>
</dbReference>
<evidence type="ECO:0000313" key="8">
    <source>
        <dbReference type="EMBL" id="MUK50235.1"/>
    </source>
</evidence>
<dbReference type="InterPro" id="IPR007502">
    <property type="entry name" value="Helicase-assoc_dom"/>
</dbReference>
<dbReference type="SMART" id="SM00847">
    <property type="entry name" value="HA2"/>
    <property type="match status" value="1"/>
</dbReference>
<dbReference type="GO" id="GO:0003724">
    <property type="term" value="F:RNA helicase activity"/>
    <property type="evidence" value="ECO:0007669"/>
    <property type="project" value="UniProtKB-EC"/>
</dbReference>
<comment type="caution">
    <text evidence="8">The sequence shown here is derived from an EMBL/GenBank/DDBJ whole genome shotgun (WGS) entry which is preliminary data.</text>
</comment>
<dbReference type="PROSITE" id="PS51194">
    <property type="entry name" value="HELICASE_CTER"/>
    <property type="match status" value="1"/>
</dbReference>
<keyword evidence="1" id="KW-0547">Nucleotide-binding</keyword>
<keyword evidence="4" id="KW-0067">ATP-binding</keyword>
<dbReference type="EC" id="3.6.4.13" evidence="8"/>
<dbReference type="Pfam" id="PF00270">
    <property type="entry name" value="DEAD"/>
    <property type="match status" value="1"/>
</dbReference>
<dbReference type="GO" id="GO:0005524">
    <property type="term" value="F:ATP binding"/>
    <property type="evidence" value="ECO:0007669"/>
    <property type="project" value="UniProtKB-KW"/>
</dbReference>
<evidence type="ECO:0000256" key="5">
    <source>
        <dbReference type="SAM" id="MobiDB-lite"/>
    </source>
</evidence>
<dbReference type="GO" id="GO:0016787">
    <property type="term" value="F:hydrolase activity"/>
    <property type="evidence" value="ECO:0007669"/>
    <property type="project" value="UniProtKB-KW"/>
</dbReference>
<dbReference type="Pfam" id="PF24473">
    <property type="entry name" value="CON_HrpB"/>
    <property type="match status" value="1"/>
</dbReference>
<dbReference type="EMBL" id="WOBN01000022">
    <property type="protein sequence ID" value="MUK50235.1"/>
    <property type="molecule type" value="Genomic_DNA"/>
</dbReference>
<dbReference type="SUPFAM" id="SSF52540">
    <property type="entry name" value="P-loop containing nucleoside triphosphate hydrolases"/>
    <property type="match status" value="1"/>
</dbReference>
<dbReference type="CDD" id="cd18791">
    <property type="entry name" value="SF2_C_RHA"/>
    <property type="match status" value="1"/>
</dbReference>
<evidence type="ECO:0000256" key="2">
    <source>
        <dbReference type="ARBA" id="ARBA00022801"/>
    </source>
</evidence>
<dbReference type="AlphaFoldDB" id="A0A844P4L5"/>
<feature type="region of interest" description="Disordered" evidence="5">
    <location>
        <begin position="802"/>
        <end position="825"/>
    </location>
</feature>
<dbReference type="SMART" id="SM00487">
    <property type="entry name" value="DEXDc"/>
    <property type="match status" value="1"/>
</dbReference>
<dbReference type="InterPro" id="IPR056329">
    <property type="entry name" value="CON_HrpB"/>
</dbReference>
<keyword evidence="2 8" id="KW-0378">Hydrolase</keyword>
<evidence type="ECO:0000256" key="4">
    <source>
        <dbReference type="ARBA" id="ARBA00022840"/>
    </source>
</evidence>
<dbReference type="SMART" id="SM00490">
    <property type="entry name" value="HELICc"/>
    <property type="match status" value="1"/>
</dbReference>
<dbReference type="PANTHER" id="PTHR43519">
    <property type="entry name" value="ATP-DEPENDENT RNA HELICASE HRPB"/>
    <property type="match status" value="1"/>
</dbReference>